<dbReference type="AlphaFoldDB" id="A0A7I7WIY3"/>
<dbReference type="Proteomes" id="UP000466187">
    <property type="component" value="Chromosome"/>
</dbReference>
<dbReference type="Pfam" id="PF14032">
    <property type="entry name" value="PknH_C"/>
    <property type="match status" value="1"/>
</dbReference>
<dbReference type="RefSeq" id="WP_163684094.1">
    <property type="nucleotide sequence ID" value="NZ_AP022608.1"/>
</dbReference>
<reference evidence="2 3" key="1">
    <citation type="journal article" date="2019" name="Emerg. Microbes Infect.">
        <title>Comprehensive subspecies identification of 175 nontuberculous mycobacteria species based on 7547 genomic profiles.</title>
        <authorList>
            <person name="Matsumoto Y."/>
            <person name="Kinjo T."/>
            <person name="Motooka D."/>
            <person name="Nabeya D."/>
            <person name="Jung N."/>
            <person name="Uechi K."/>
            <person name="Horii T."/>
            <person name="Iida T."/>
            <person name="Fujita J."/>
            <person name="Nakamura S."/>
        </authorList>
    </citation>
    <scope>NUCLEOTIDE SEQUENCE [LARGE SCALE GENOMIC DNA]</scope>
    <source>
        <strain evidence="2 3">JCM 12688</strain>
    </source>
</reference>
<proteinExistence type="predicted"/>
<evidence type="ECO:0000313" key="2">
    <source>
        <dbReference type="EMBL" id="BBZ15798.1"/>
    </source>
</evidence>
<dbReference type="Gene3D" id="3.40.1000.70">
    <property type="entry name" value="PknH-like extracellular domain"/>
    <property type="match status" value="1"/>
</dbReference>
<feature type="domain" description="PknH-like extracellular" evidence="1">
    <location>
        <begin position="49"/>
        <end position="232"/>
    </location>
</feature>
<protein>
    <submittedName>
        <fullName evidence="2">Sensor domain-containing protein</fullName>
    </submittedName>
</protein>
<gene>
    <name evidence="2" type="ORF">MGAD_01330</name>
</gene>
<dbReference type="InterPro" id="IPR038232">
    <property type="entry name" value="PknH-like_Extracell_sf"/>
</dbReference>
<evidence type="ECO:0000313" key="3">
    <source>
        <dbReference type="Proteomes" id="UP000466187"/>
    </source>
</evidence>
<sequence length="237" mass="25199">MTYIGTAKRRHAAAAVIAASVLLTGCVSTVTGTAIRPPNAGRSDVPPLDESQLDDLVLSIGEVNAVMGSSAMEVTSELDEMTDHSDAVSDTECLGAIYGAEEPVYAGSGWTAVLDQISREEGDDNEHWVEQTVVLYPSADKAQDFFEQSKAQWESCNDSTVSVADGGDAYDWDIENFNAEDALITQVTTQQDAAGWACQHALSPVSNITVEVWACSYSPEDEAATIVTDIVANAAEK</sequence>
<name>A0A7I7WIY3_MYCGU</name>
<evidence type="ECO:0000259" key="1">
    <source>
        <dbReference type="Pfam" id="PF14032"/>
    </source>
</evidence>
<dbReference type="EMBL" id="AP022608">
    <property type="protein sequence ID" value="BBZ15798.1"/>
    <property type="molecule type" value="Genomic_DNA"/>
</dbReference>
<dbReference type="KEGG" id="mgad:MGAD_01330"/>
<dbReference type="InterPro" id="IPR026954">
    <property type="entry name" value="PknH-like_Extracell"/>
</dbReference>
<organism evidence="2 3">
    <name type="scientific">Mycolicibacterium gadium</name>
    <name type="common">Mycobacterium gadium</name>
    <dbReference type="NCBI Taxonomy" id="1794"/>
    <lineage>
        <taxon>Bacteria</taxon>
        <taxon>Bacillati</taxon>
        <taxon>Actinomycetota</taxon>
        <taxon>Actinomycetes</taxon>
        <taxon>Mycobacteriales</taxon>
        <taxon>Mycobacteriaceae</taxon>
        <taxon>Mycolicibacterium</taxon>
    </lineage>
</organism>
<accession>A0A7I7WIY3</accession>